<sequence length="151" mass="17280">MKLYITAPILCAVLAACQSSPQTCDPNVEMNFFDKLGCSTSGSYDKRIEQKEANLNAEQYRNKQLNYKKSQLESKRKATRAQRNAKQRESNRLSTSNKKMQEDLNNKKRAQSAFRNSRSEDGTESIATPSEDNSLKAKRLQLEKLRRSNKL</sequence>
<accession>G4Q9Z4</accession>
<organism evidence="2 3">
    <name type="scientific">Taylorella asinigenitalis (strain MCE3)</name>
    <dbReference type="NCBI Taxonomy" id="1008459"/>
    <lineage>
        <taxon>Bacteria</taxon>
        <taxon>Pseudomonadati</taxon>
        <taxon>Pseudomonadota</taxon>
        <taxon>Betaproteobacteria</taxon>
        <taxon>Burkholderiales</taxon>
        <taxon>Alcaligenaceae</taxon>
        <taxon>Taylorella</taxon>
    </lineage>
</organism>
<protein>
    <recommendedName>
        <fullName evidence="4">Lipoprotein</fullName>
    </recommendedName>
</protein>
<evidence type="ECO:0008006" key="4">
    <source>
        <dbReference type="Google" id="ProtNLM"/>
    </source>
</evidence>
<gene>
    <name evidence="2" type="ordered locus">TASI_1161</name>
</gene>
<dbReference type="Proteomes" id="UP000009284">
    <property type="component" value="Chromosome"/>
</dbReference>
<name>G4Q9Z4_TAYAM</name>
<evidence type="ECO:0000313" key="3">
    <source>
        <dbReference type="Proteomes" id="UP000009284"/>
    </source>
</evidence>
<dbReference type="OrthoDB" id="8641858at2"/>
<feature type="compositionally biased region" description="Polar residues" evidence="1">
    <location>
        <begin position="59"/>
        <end position="69"/>
    </location>
</feature>
<dbReference type="AlphaFoldDB" id="G4Q9Z4"/>
<dbReference type="KEGG" id="tas:TASI_1161"/>
<proteinExistence type="predicted"/>
<feature type="compositionally biased region" description="Basic and acidic residues" evidence="1">
    <location>
        <begin position="140"/>
        <end position="151"/>
    </location>
</feature>
<evidence type="ECO:0000256" key="1">
    <source>
        <dbReference type="SAM" id="MobiDB-lite"/>
    </source>
</evidence>
<dbReference type="STRING" id="1008459.TASI_1161"/>
<dbReference type="PROSITE" id="PS51257">
    <property type="entry name" value="PROKAR_LIPOPROTEIN"/>
    <property type="match status" value="1"/>
</dbReference>
<dbReference type="EMBL" id="CP003059">
    <property type="protein sequence ID" value="AEP36913.1"/>
    <property type="molecule type" value="Genomic_DNA"/>
</dbReference>
<dbReference type="HOGENOM" id="CLU_1730523_0_0_4"/>
<reference evidence="2 3" key="2">
    <citation type="journal article" date="2012" name="PLoS ONE">
        <title>Genomic characterization of the taylorella genus.</title>
        <authorList>
            <person name="Hebert L."/>
            <person name="Moumen B."/>
            <person name="Pons N."/>
            <person name="Duquesne F."/>
            <person name="Breuil M.F."/>
            <person name="Goux D."/>
            <person name="Batto J.M."/>
            <person name="Laugier C."/>
            <person name="Renault P."/>
            <person name="Petry S."/>
        </authorList>
    </citation>
    <scope>NUCLEOTIDE SEQUENCE [LARGE SCALE GENOMIC DNA]</scope>
    <source>
        <strain evidence="2 3">MCE3</strain>
    </source>
</reference>
<dbReference type="RefSeq" id="WP_014111807.1">
    <property type="nucleotide sequence ID" value="NC_016043.1"/>
</dbReference>
<feature type="region of interest" description="Disordered" evidence="1">
    <location>
        <begin position="59"/>
        <end position="151"/>
    </location>
</feature>
<keyword evidence="3" id="KW-1185">Reference proteome</keyword>
<reference key="1">
    <citation type="submission" date="2011-09" db="EMBL/GenBank/DDBJ databases">
        <title>Genomic characterization of the Taylorella genus.</title>
        <authorList>
            <person name="Hebert L."/>
            <person name="Moumen B."/>
            <person name="Pons N."/>
            <person name="Duquesne F."/>
            <person name="Breuil M.-F."/>
            <person name="Goux D."/>
            <person name="Batto J.-M."/>
            <person name="Renault P."/>
            <person name="Laugier C."/>
            <person name="Petry S."/>
        </authorList>
    </citation>
    <scope>NUCLEOTIDE SEQUENCE</scope>
    <source>
        <strain>MCE3</strain>
    </source>
</reference>
<evidence type="ECO:0000313" key="2">
    <source>
        <dbReference type="EMBL" id="AEP36913.1"/>
    </source>
</evidence>
<dbReference type="eggNOG" id="ENOG5032BKC">
    <property type="taxonomic scope" value="Bacteria"/>
</dbReference>